<evidence type="ECO:0000313" key="2">
    <source>
        <dbReference type="EMBL" id="OIQ64806.1"/>
    </source>
</evidence>
<accession>A0A1J5P133</accession>
<dbReference type="InterPro" id="IPR014861">
    <property type="entry name" value="CNP1-like_dom"/>
</dbReference>
<dbReference type="AlphaFoldDB" id="A0A1J5P133"/>
<feature type="domain" description="CNP1-like uncharacterised" evidence="1">
    <location>
        <begin position="41"/>
        <end position="174"/>
    </location>
</feature>
<sequence>MKIYWQSVLMACLSMPVLGHAATGNLFDDTSSQINNNVEDDDKTWQELPAPLPAFPRDENLVPFYVSAIASNQYMIDKSTLDVGKDGVVRYVLVIKTRGGAKNVSFEGIRCETRERKIYATGQDDGSWMPARDSKWQGISGRSALSYHRVLADEYFCPEGVIVWNPAQALRNIKAGR</sequence>
<comment type="caution">
    <text evidence="2">The sequence shown here is derived from an EMBL/GenBank/DDBJ whole genome shotgun (WGS) entry which is preliminary data.</text>
</comment>
<name>A0A1J5P133_9ZZZZ</name>
<dbReference type="EMBL" id="MLJW01007821">
    <property type="protein sequence ID" value="OIQ64806.1"/>
    <property type="molecule type" value="Genomic_DNA"/>
</dbReference>
<reference evidence="2" key="1">
    <citation type="submission" date="2016-10" db="EMBL/GenBank/DDBJ databases">
        <title>Sequence of Gallionella enrichment culture.</title>
        <authorList>
            <person name="Poehlein A."/>
            <person name="Muehling M."/>
            <person name="Daniel R."/>
        </authorList>
    </citation>
    <scope>NUCLEOTIDE SEQUENCE</scope>
</reference>
<protein>
    <submittedName>
        <fullName evidence="2">CNP1-like family protein</fullName>
    </submittedName>
</protein>
<gene>
    <name evidence="2" type="ORF">GALL_536420</name>
</gene>
<organism evidence="2">
    <name type="scientific">mine drainage metagenome</name>
    <dbReference type="NCBI Taxonomy" id="410659"/>
    <lineage>
        <taxon>unclassified sequences</taxon>
        <taxon>metagenomes</taxon>
        <taxon>ecological metagenomes</taxon>
    </lineage>
</organism>
<evidence type="ECO:0000259" key="1">
    <source>
        <dbReference type="Pfam" id="PF08750"/>
    </source>
</evidence>
<dbReference type="Pfam" id="PF08750">
    <property type="entry name" value="CNP1"/>
    <property type="match status" value="1"/>
</dbReference>
<proteinExistence type="predicted"/>